<name>A0A9P6XX14_RHIOR</name>
<protein>
    <recommendedName>
        <fullName evidence="4">MULE transposase domain-containing protein</fullName>
    </recommendedName>
</protein>
<keyword evidence="1" id="KW-0732">Signal</keyword>
<gene>
    <name evidence="2" type="ORF">G6F51_012123</name>
</gene>
<evidence type="ECO:0000313" key="2">
    <source>
        <dbReference type="EMBL" id="KAG1534387.1"/>
    </source>
</evidence>
<feature type="signal peptide" evidence="1">
    <location>
        <begin position="1"/>
        <end position="16"/>
    </location>
</feature>
<proteinExistence type="predicted"/>
<evidence type="ECO:0008006" key="4">
    <source>
        <dbReference type="Google" id="ProtNLM"/>
    </source>
</evidence>
<sequence length="404" mass="46984">MFVSFHLIEICLFVNGEIEVVYNWKHKNHDPANPQEYAIESRLSPEIKKWIEDAVEKFSDWKSIKALLRLSEHELDVLETNPIYNRFPPALLINYHDVQNVISRRLNLLSRKRHQDSLSVQLWISKQKNGALTPPIKPVLLSTTPMIHATYLPLRQPILVQWLRWLVDVSGGSLPVTRIMVDCSATEIAAISEVFVDALSSLTLESNAARSSVRSFLNDLMYSLEEADYNKLYIDFNNKFKADFPEFTDYYETHWHNKRRLRARPWRKDGTFNTNNLIESYHNQLKSCYFGRRKNCRVDRVVYLLSQVVINDYRQDALRVHLGTKNLFLSKIEKERKEKAESIDIDEAISMITLDNDNKFFLFFALPSLPPMSFILFMLKTIALPPALAHTKLDCVNTSFLCLG</sequence>
<organism evidence="2 3">
    <name type="scientific">Rhizopus oryzae</name>
    <name type="common">Mucormycosis agent</name>
    <name type="synonym">Rhizopus arrhizus var. delemar</name>
    <dbReference type="NCBI Taxonomy" id="64495"/>
    <lineage>
        <taxon>Eukaryota</taxon>
        <taxon>Fungi</taxon>
        <taxon>Fungi incertae sedis</taxon>
        <taxon>Mucoromycota</taxon>
        <taxon>Mucoromycotina</taxon>
        <taxon>Mucoromycetes</taxon>
        <taxon>Mucorales</taxon>
        <taxon>Mucorineae</taxon>
        <taxon>Rhizopodaceae</taxon>
        <taxon>Rhizopus</taxon>
    </lineage>
</organism>
<reference evidence="2" key="1">
    <citation type="journal article" date="2020" name="Microb. Genom.">
        <title>Genetic diversity of clinical and environmental Mucorales isolates obtained from an investigation of mucormycosis cases among solid organ transplant recipients.</title>
        <authorList>
            <person name="Nguyen M.H."/>
            <person name="Kaul D."/>
            <person name="Muto C."/>
            <person name="Cheng S.J."/>
            <person name="Richter R.A."/>
            <person name="Bruno V.M."/>
            <person name="Liu G."/>
            <person name="Beyhan S."/>
            <person name="Sundermann A.J."/>
            <person name="Mounaud S."/>
            <person name="Pasculle A.W."/>
            <person name="Nierman W.C."/>
            <person name="Driscoll E."/>
            <person name="Cumbie R."/>
            <person name="Clancy C.J."/>
            <person name="Dupont C.L."/>
        </authorList>
    </citation>
    <scope>NUCLEOTIDE SEQUENCE</scope>
    <source>
        <strain evidence="2">GL16</strain>
    </source>
</reference>
<evidence type="ECO:0000256" key="1">
    <source>
        <dbReference type="SAM" id="SignalP"/>
    </source>
</evidence>
<dbReference type="Proteomes" id="UP000717996">
    <property type="component" value="Unassembled WGS sequence"/>
</dbReference>
<dbReference type="EMBL" id="JAANIT010003299">
    <property type="protein sequence ID" value="KAG1534387.1"/>
    <property type="molecule type" value="Genomic_DNA"/>
</dbReference>
<feature type="chain" id="PRO_5040433248" description="MULE transposase domain-containing protein" evidence="1">
    <location>
        <begin position="17"/>
        <end position="404"/>
    </location>
</feature>
<accession>A0A9P6XX14</accession>
<comment type="caution">
    <text evidence="2">The sequence shown here is derived from an EMBL/GenBank/DDBJ whole genome shotgun (WGS) entry which is preliminary data.</text>
</comment>
<evidence type="ECO:0000313" key="3">
    <source>
        <dbReference type="Proteomes" id="UP000717996"/>
    </source>
</evidence>
<dbReference type="AlphaFoldDB" id="A0A9P6XX14"/>
<dbReference type="OrthoDB" id="2289277at2759"/>